<comment type="caution">
    <text evidence="13">The sequence shown here is derived from an EMBL/GenBank/DDBJ whole genome shotgun (WGS) entry which is preliminary data.</text>
</comment>
<reference evidence="13" key="1">
    <citation type="journal article" date="2020" name="mSystems">
        <title>Genome- and Community-Level Interaction Insights into Carbon Utilization and Element Cycling Functions of Hydrothermarchaeota in Hydrothermal Sediment.</title>
        <authorList>
            <person name="Zhou Z."/>
            <person name="Liu Y."/>
            <person name="Xu W."/>
            <person name="Pan J."/>
            <person name="Luo Z.H."/>
            <person name="Li M."/>
        </authorList>
    </citation>
    <scope>NUCLEOTIDE SEQUENCE [LARGE SCALE GENOMIC DNA]</scope>
    <source>
        <strain evidence="13">SpSt-374</strain>
    </source>
</reference>
<dbReference type="GO" id="GO:0006233">
    <property type="term" value="P:dTDP biosynthetic process"/>
    <property type="evidence" value="ECO:0007669"/>
    <property type="project" value="InterPro"/>
</dbReference>
<organism evidence="13">
    <name type="scientific">Planktothricoides sp. SpSt-374</name>
    <dbReference type="NCBI Taxonomy" id="2282167"/>
    <lineage>
        <taxon>Bacteria</taxon>
        <taxon>Bacillati</taxon>
        <taxon>Cyanobacteriota</taxon>
        <taxon>Cyanophyceae</taxon>
        <taxon>Oscillatoriophycideae</taxon>
        <taxon>Oscillatoriales</taxon>
        <taxon>Oscillatoriaceae</taxon>
        <taxon>Planktothricoides</taxon>
    </lineage>
</organism>
<gene>
    <name evidence="11" type="primary">tmk</name>
    <name evidence="13" type="ORF">ENR15_02360</name>
</gene>
<evidence type="ECO:0000256" key="6">
    <source>
        <dbReference type="ARBA" id="ARBA00022741"/>
    </source>
</evidence>
<dbReference type="GO" id="GO:0005524">
    <property type="term" value="F:ATP binding"/>
    <property type="evidence" value="ECO:0007669"/>
    <property type="project" value="UniProtKB-UniRule"/>
</dbReference>
<evidence type="ECO:0000256" key="8">
    <source>
        <dbReference type="ARBA" id="ARBA00022840"/>
    </source>
</evidence>
<dbReference type="CDD" id="cd01672">
    <property type="entry name" value="TMPK"/>
    <property type="match status" value="1"/>
</dbReference>
<evidence type="ECO:0000256" key="3">
    <source>
        <dbReference type="ARBA" id="ARBA00017144"/>
    </source>
</evidence>
<dbReference type="InterPro" id="IPR039430">
    <property type="entry name" value="Thymidylate_kin-like_dom"/>
</dbReference>
<dbReference type="InterPro" id="IPR018095">
    <property type="entry name" value="Thymidylate_kin_CS"/>
</dbReference>
<dbReference type="PANTHER" id="PTHR10344">
    <property type="entry name" value="THYMIDYLATE KINASE"/>
    <property type="match status" value="1"/>
</dbReference>
<accession>A0A7C3VM06</accession>
<evidence type="ECO:0000313" key="13">
    <source>
        <dbReference type="EMBL" id="HGF99529.1"/>
    </source>
</evidence>
<dbReference type="PANTHER" id="PTHR10344:SF4">
    <property type="entry name" value="UMP-CMP KINASE 2, MITOCHONDRIAL"/>
    <property type="match status" value="1"/>
</dbReference>
<dbReference type="Pfam" id="PF02223">
    <property type="entry name" value="Thymidylate_kin"/>
    <property type="match status" value="1"/>
</dbReference>
<dbReference type="FunFam" id="3.40.50.300:FF:000225">
    <property type="entry name" value="Thymidylate kinase"/>
    <property type="match status" value="1"/>
</dbReference>
<name>A0A7C3VM06_9CYAN</name>
<keyword evidence="4 11" id="KW-0808">Transferase</keyword>
<evidence type="ECO:0000256" key="9">
    <source>
        <dbReference type="ARBA" id="ARBA00048743"/>
    </source>
</evidence>
<evidence type="ECO:0000256" key="4">
    <source>
        <dbReference type="ARBA" id="ARBA00022679"/>
    </source>
</evidence>
<dbReference type="GO" id="GO:0006235">
    <property type="term" value="P:dTTP biosynthetic process"/>
    <property type="evidence" value="ECO:0007669"/>
    <property type="project" value="UniProtKB-UniRule"/>
</dbReference>
<evidence type="ECO:0000256" key="10">
    <source>
        <dbReference type="ARBA" id="ARBA00057735"/>
    </source>
</evidence>
<feature type="binding site" evidence="11">
    <location>
        <begin position="23"/>
        <end position="30"/>
    </location>
    <ligand>
        <name>ATP</name>
        <dbReference type="ChEBI" id="CHEBI:30616"/>
    </ligand>
</feature>
<dbReference type="GO" id="GO:0006227">
    <property type="term" value="P:dUDP biosynthetic process"/>
    <property type="evidence" value="ECO:0007669"/>
    <property type="project" value="TreeGrafter"/>
</dbReference>
<protein>
    <recommendedName>
        <fullName evidence="3 11">Thymidylate kinase</fullName>
        <ecNumber evidence="2 11">2.7.4.9</ecNumber>
    </recommendedName>
    <alternativeName>
        <fullName evidence="11">dTMP kinase</fullName>
    </alternativeName>
</protein>
<dbReference type="HAMAP" id="MF_00165">
    <property type="entry name" value="Thymidylate_kinase"/>
    <property type="match status" value="1"/>
</dbReference>
<dbReference type="Gene3D" id="3.40.50.300">
    <property type="entry name" value="P-loop containing nucleotide triphosphate hydrolases"/>
    <property type="match status" value="1"/>
</dbReference>
<proteinExistence type="inferred from homology"/>
<evidence type="ECO:0000259" key="12">
    <source>
        <dbReference type="Pfam" id="PF02223"/>
    </source>
</evidence>
<dbReference type="GO" id="GO:0004798">
    <property type="term" value="F:dTMP kinase activity"/>
    <property type="evidence" value="ECO:0007669"/>
    <property type="project" value="UniProtKB-UniRule"/>
</dbReference>
<sequence>MTGINNLLPTIENPPGKLLVLEGVEGCGKTTQLELLRQWLQSLPSPPPVVVTREPGGTALGGELRRLLLTPPQGGEPIQPRAELLMYAADRAQHVDGFILPHLHRGAVVLCDRFTDSTIAYQGYGRGFSLQIIDDLNFIATGGLQSDLTLWLDVDVEVGLNRSRQRGPSNRLELETLAFHHRVQHGYRELSQTYPQRIRRIDASQPPAAVTAQIQAVLTPCLHKWGIVC</sequence>
<evidence type="ECO:0000256" key="7">
    <source>
        <dbReference type="ARBA" id="ARBA00022777"/>
    </source>
</evidence>
<comment type="function">
    <text evidence="10 11">Phosphorylation of dTMP to form dTDP in both de novo and salvage pathways of dTTP synthesis.</text>
</comment>
<evidence type="ECO:0000256" key="1">
    <source>
        <dbReference type="ARBA" id="ARBA00009776"/>
    </source>
</evidence>
<evidence type="ECO:0000256" key="11">
    <source>
        <dbReference type="HAMAP-Rule" id="MF_00165"/>
    </source>
</evidence>
<keyword evidence="7 11" id="KW-0418">Kinase</keyword>
<keyword evidence="8 11" id="KW-0067">ATP-binding</keyword>
<dbReference type="SUPFAM" id="SSF52540">
    <property type="entry name" value="P-loop containing nucleoside triphosphate hydrolases"/>
    <property type="match status" value="1"/>
</dbReference>
<dbReference type="GO" id="GO:0005829">
    <property type="term" value="C:cytosol"/>
    <property type="evidence" value="ECO:0007669"/>
    <property type="project" value="TreeGrafter"/>
</dbReference>
<keyword evidence="5 11" id="KW-0545">Nucleotide biosynthesis</keyword>
<dbReference type="EMBL" id="DSPX01000019">
    <property type="protein sequence ID" value="HGF99529.1"/>
    <property type="molecule type" value="Genomic_DNA"/>
</dbReference>
<dbReference type="PROSITE" id="PS01331">
    <property type="entry name" value="THYMIDYLATE_KINASE"/>
    <property type="match status" value="1"/>
</dbReference>
<dbReference type="EC" id="2.7.4.9" evidence="2 11"/>
<comment type="catalytic activity">
    <reaction evidence="9 11">
        <text>dTMP + ATP = dTDP + ADP</text>
        <dbReference type="Rhea" id="RHEA:13517"/>
        <dbReference type="ChEBI" id="CHEBI:30616"/>
        <dbReference type="ChEBI" id="CHEBI:58369"/>
        <dbReference type="ChEBI" id="CHEBI:63528"/>
        <dbReference type="ChEBI" id="CHEBI:456216"/>
        <dbReference type="EC" id="2.7.4.9"/>
    </reaction>
</comment>
<feature type="domain" description="Thymidylate kinase-like" evidence="12">
    <location>
        <begin position="21"/>
        <end position="214"/>
    </location>
</feature>
<keyword evidence="6 11" id="KW-0547">Nucleotide-binding</keyword>
<dbReference type="NCBIfam" id="TIGR00041">
    <property type="entry name" value="DTMP_kinase"/>
    <property type="match status" value="1"/>
</dbReference>
<comment type="similarity">
    <text evidence="1 11">Belongs to the thymidylate kinase family.</text>
</comment>
<evidence type="ECO:0000256" key="2">
    <source>
        <dbReference type="ARBA" id="ARBA00012980"/>
    </source>
</evidence>
<evidence type="ECO:0000256" key="5">
    <source>
        <dbReference type="ARBA" id="ARBA00022727"/>
    </source>
</evidence>
<dbReference type="InterPro" id="IPR018094">
    <property type="entry name" value="Thymidylate_kinase"/>
</dbReference>
<dbReference type="AlphaFoldDB" id="A0A7C3VM06"/>
<dbReference type="InterPro" id="IPR027417">
    <property type="entry name" value="P-loop_NTPase"/>
</dbReference>